<gene>
    <name evidence="1" type="ORF">GCM10009851_13450</name>
</gene>
<accession>A0ABN3DFT7</accession>
<protein>
    <submittedName>
        <fullName evidence="1">Uncharacterized protein</fullName>
    </submittedName>
</protein>
<dbReference type="Proteomes" id="UP001500929">
    <property type="component" value="Unassembled WGS sequence"/>
</dbReference>
<dbReference type="RefSeq" id="WP_259478843.1">
    <property type="nucleotide sequence ID" value="NZ_BAAAQY010000003.1"/>
</dbReference>
<name>A0ABN3DFT7_9MICO</name>
<reference evidence="1 2" key="1">
    <citation type="journal article" date="2019" name="Int. J. Syst. Evol. Microbiol.">
        <title>The Global Catalogue of Microorganisms (GCM) 10K type strain sequencing project: providing services to taxonomists for standard genome sequencing and annotation.</title>
        <authorList>
            <consortium name="The Broad Institute Genomics Platform"/>
            <consortium name="The Broad Institute Genome Sequencing Center for Infectious Disease"/>
            <person name="Wu L."/>
            <person name="Ma J."/>
        </authorList>
    </citation>
    <scope>NUCLEOTIDE SEQUENCE [LARGE SCALE GENOMIC DNA]</scope>
    <source>
        <strain evidence="1 2">JCM 16117</strain>
    </source>
</reference>
<evidence type="ECO:0000313" key="1">
    <source>
        <dbReference type="EMBL" id="GAA2230027.1"/>
    </source>
</evidence>
<evidence type="ECO:0000313" key="2">
    <source>
        <dbReference type="Proteomes" id="UP001500929"/>
    </source>
</evidence>
<proteinExistence type="predicted"/>
<dbReference type="EMBL" id="BAAAQY010000003">
    <property type="protein sequence ID" value="GAA2230027.1"/>
    <property type="molecule type" value="Genomic_DNA"/>
</dbReference>
<organism evidence="1 2">
    <name type="scientific">Herbiconiux moechotypicola</name>
    <dbReference type="NCBI Taxonomy" id="637393"/>
    <lineage>
        <taxon>Bacteria</taxon>
        <taxon>Bacillati</taxon>
        <taxon>Actinomycetota</taxon>
        <taxon>Actinomycetes</taxon>
        <taxon>Micrococcales</taxon>
        <taxon>Microbacteriaceae</taxon>
        <taxon>Herbiconiux</taxon>
    </lineage>
</organism>
<sequence>MNHEIAQLIETASIEGQTLTIRKTDGRTFTGVPSKHPTDPALYTLQTGRRGRPAVIHPEDVEEVFFE</sequence>
<keyword evidence="2" id="KW-1185">Reference proteome</keyword>
<comment type="caution">
    <text evidence="1">The sequence shown here is derived from an EMBL/GenBank/DDBJ whole genome shotgun (WGS) entry which is preliminary data.</text>
</comment>